<sequence length="108" mass="12005">MVFKLPKGFPNGKQQISTVRVSPGGRIEAVRAGYSQLIIGSLQKVPHHLLSLSLSLLLLRTRAGWFLRFRVGCRPAGRELLLEGRDYSGQVLVGVILIFLQEGNYVFV</sequence>
<dbReference type="AlphaFoldDB" id="A0A7C9D3I0"/>
<proteinExistence type="predicted"/>
<name>A0A7C9D3I0_OPUST</name>
<reference evidence="1" key="1">
    <citation type="journal article" date="2013" name="J. Plant Res.">
        <title>Effect of fungi and light on seed germination of three Opuntia species from semiarid lands of central Mexico.</title>
        <authorList>
            <person name="Delgado-Sanchez P."/>
            <person name="Jimenez-Bremont J.F."/>
            <person name="Guerrero-Gonzalez Mde L."/>
            <person name="Flores J."/>
        </authorList>
    </citation>
    <scope>NUCLEOTIDE SEQUENCE</scope>
    <source>
        <tissue evidence="1">Cladode</tissue>
    </source>
</reference>
<reference evidence="1" key="2">
    <citation type="submission" date="2020-07" db="EMBL/GenBank/DDBJ databases">
        <authorList>
            <person name="Vera ALvarez R."/>
            <person name="Arias-Moreno D.M."/>
            <person name="Jimenez-Jacinto V."/>
            <person name="Jimenez-Bremont J.F."/>
            <person name="Swaminathan K."/>
            <person name="Moose S.P."/>
            <person name="Guerrero-Gonzalez M.L."/>
            <person name="Marino-Ramirez L."/>
            <person name="Landsman D."/>
            <person name="Rodriguez-Kessler M."/>
            <person name="Delgado-Sanchez P."/>
        </authorList>
    </citation>
    <scope>NUCLEOTIDE SEQUENCE</scope>
    <source>
        <tissue evidence="1">Cladode</tissue>
    </source>
</reference>
<evidence type="ECO:0000313" key="1">
    <source>
        <dbReference type="EMBL" id="MBA4632207.1"/>
    </source>
</evidence>
<dbReference type="EMBL" id="GISG01081357">
    <property type="protein sequence ID" value="MBA4632207.1"/>
    <property type="molecule type" value="Transcribed_RNA"/>
</dbReference>
<protein>
    <submittedName>
        <fullName evidence="1">Uncharacterized protein</fullName>
    </submittedName>
</protein>
<organism evidence="1">
    <name type="scientific">Opuntia streptacantha</name>
    <name type="common">Prickly pear cactus</name>
    <name type="synonym">Opuntia cardona</name>
    <dbReference type="NCBI Taxonomy" id="393608"/>
    <lineage>
        <taxon>Eukaryota</taxon>
        <taxon>Viridiplantae</taxon>
        <taxon>Streptophyta</taxon>
        <taxon>Embryophyta</taxon>
        <taxon>Tracheophyta</taxon>
        <taxon>Spermatophyta</taxon>
        <taxon>Magnoliopsida</taxon>
        <taxon>eudicotyledons</taxon>
        <taxon>Gunneridae</taxon>
        <taxon>Pentapetalae</taxon>
        <taxon>Caryophyllales</taxon>
        <taxon>Cactineae</taxon>
        <taxon>Cactaceae</taxon>
        <taxon>Opuntioideae</taxon>
        <taxon>Opuntia</taxon>
    </lineage>
</organism>
<accession>A0A7C9D3I0</accession>